<name>A0ABU6T0A1_9FABA</name>
<dbReference type="EMBL" id="JASCZI010063694">
    <property type="protein sequence ID" value="MED6141403.1"/>
    <property type="molecule type" value="Genomic_DNA"/>
</dbReference>
<reference evidence="1 2" key="1">
    <citation type="journal article" date="2023" name="Plants (Basel)">
        <title>Bridging the Gap: Combining Genomics and Transcriptomics Approaches to Understand Stylosanthes scabra, an Orphan Legume from the Brazilian Caatinga.</title>
        <authorList>
            <person name="Ferreira-Neto J.R.C."/>
            <person name="da Silva M.D."/>
            <person name="Binneck E."/>
            <person name="de Melo N.F."/>
            <person name="da Silva R.H."/>
            <person name="de Melo A.L.T.M."/>
            <person name="Pandolfi V."/>
            <person name="Bustamante F.O."/>
            <person name="Brasileiro-Vidal A.C."/>
            <person name="Benko-Iseppon A.M."/>
        </authorList>
    </citation>
    <scope>NUCLEOTIDE SEQUENCE [LARGE SCALE GENOMIC DNA]</scope>
    <source>
        <tissue evidence="1">Leaves</tissue>
    </source>
</reference>
<accession>A0ABU6T0A1</accession>
<sequence length="263" mass="29459">MQWIRIALITGIFDLLEDASKWLQECIDQLALGLATDHPLFWSQSQLLPPAHVNAAFCYNLLVLHYGIVQFLIEGGFLAGGCRICVEYWSWWNVGRCRIEVGMGVRLLEVSVCVKIAERGSSKSGIDDLVIDKESSDWVRGLWDAMGFSKGLVGCSRIEKDGTQMRGRMGEEEVGWGWGLKGVEVLARSCVRGRMESGQWVRVPRICVGMYAYAWVVSDGDVGEKGKWVRVPRICIGMYAYAWVVSDGLEVGLKVMPRRSMDT</sequence>
<proteinExistence type="predicted"/>
<comment type="caution">
    <text evidence="1">The sequence shown here is derived from an EMBL/GenBank/DDBJ whole genome shotgun (WGS) entry which is preliminary data.</text>
</comment>
<gene>
    <name evidence="1" type="ORF">PIB30_103057</name>
</gene>
<evidence type="ECO:0000313" key="2">
    <source>
        <dbReference type="Proteomes" id="UP001341840"/>
    </source>
</evidence>
<organism evidence="1 2">
    <name type="scientific">Stylosanthes scabra</name>
    <dbReference type="NCBI Taxonomy" id="79078"/>
    <lineage>
        <taxon>Eukaryota</taxon>
        <taxon>Viridiplantae</taxon>
        <taxon>Streptophyta</taxon>
        <taxon>Embryophyta</taxon>
        <taxon>Tracheophyta</taxon>
        <taxon>Spermatophyta</taxon>
        <taxon>Magnoliopsida</taxon>
        <taxon>eudicotyledons</taxon>
        <taxon>Gunneridae</taxon>
        <taxon>Pentapetalae</taxon>
        <taxon>rosids</taxon>
        <taxon>fabids</taxon>
        <taxon>Fabales</taxon>
        <taxon>Fabaceae</taxon>
        <taxon>Papilionoideae</taxon>
        <taxon>50 kb inversion clade</taxon>
        <taxon>dalbergioids sensu lato</taxon>
        <taxon>Dalbergieae</taxon>
        <taxon>Pterocarpus clade</taxon>
        <taxon>Stylosanthes</taxon>
    </lineage>
</organism>
<evidence type="ECO:0000313" key="1">
    <source>
        <dbReference type="EMBL" id="MED6141403.1"/>
    </source>
</evidence>
<dbReference type="Proteomes" id="UP001341840">
    <property type="component" value="Unassembled WGS sequence"/>
</dbReference>
<protein>
    <submittedName>
        <fullName evidence="1">Uncharacterized protein</fullName>
    </submittedName>
</protein>
<keyword evidence="2" id="KW-1185">Reference proteome</keyword>